<gene>
    <name evidence="3" type="ORF">BXY45_1602</name>
</gene>
<accession>A0A315ZIM4</accession>
<reference evidence="3 4" key="1">
    <citation type="submission" date="2018-03" db="EMBL/GenBank/DDBJ databases">
        <title>Genomic Encyclopedia of Archaeal and Bacterial Type Strains, Phase II (KMG-II): from individual species to whole genera.</title>
        <authorList>
            <person name="Goeker M."/>
        </authorList>
    </citation>
    <scope>NUCLEOTIDE SEQUENCE [LARGE SCALE GENOMIC DNA]</scope>
    <source>
        <strain evidence="3 4">DSM 44889</strain>
    </source>
</reference>
<dbReference type="EMBL" id="QGDQ01000060">
    <property type="protein sequence ID" value="PWJ45152.1"/>
    <property type="molecule type" value="Genomic_DNA"/>
</dbReference>
<keyword evidence="2" id="KW-0812">Transmembrane</keyword>
<feature type="region of interest" description="Disordered" evidence="1">
    <location>
        <begin position="42"/>
        <end position="77"/>
    </location>
</feature>
<keyword evidence="2" id="KW-0472">Membrane</keyword>
<evidence type="ECO:0000313" key="4">
    <source>
        <dbReference type="Proteomes" id="UP000245469"/>
    </source>
</evidence>
<organism evidence="3 4">
    <name type="scientific">Quadrisphaera granulorum</name>
    <dbReference type="NCBI Taxonomy" id="317664"/>
    <lineage>
        <taxon>Bacteria</taxon>
        <taxon>Bacillati</taxon>
        <taxon>Actinomycetota</taxon>
        <taxon>Actinomycetes</taxon>
        <taxon>Kineosporiales</taxon>
        <taxon>Kineosporiaceae</taxon>
        <taxon>Quadrisphaera</taxon>
    </lineage>
</organism>
<proteinExistence type="predicted"/>
<keyword evidence="4" id="KW-1185">Reference proteome</keyword>
<evidence type="ECO:0000313" key="3">
    <source>
        <dbReference type="EMBL" id="PWJ45152.1"/>
    </source>
</evidence>
<dbReference type="OrthoDB" id="5120202at2"/>
<evidence type="ECO:0000256" key="1">
    <source>
        <dbReference type="SAM" id="MobiDB-lite"/>
    </source>
</evidence>
<dbReference type="AlphaFoldDB" id="A0A315ZIM4"/>
<feature type="region of interest" description="Disordered" evidence="1">
    <location>
        <begin position="257"/>
        <end position="276"/>
    </location>
</feature>
<comment type="caution">
    <text evidence="3">The sequence shown here is derived from an EMBL/GenBank/DDBJ whole genome shotgun (WGS) entry which is preliminary data.</text>
</comment>
<keyword evidence="2" id="KW-1133">Transmembrane helix</keyword>
<sequence length="276" mass="28320">MDTVDDEHLHRLLADAEPPAPTADVAVLASLAQLNRRVAAQESAQQSARDSAQQSALASGTSTAALPGDELSRRRGRRRLSRGARVGLIALAGTLALSGTAAAAVHAARTGWFGAPGMTENDTTEWLDSSAPDFPDVVESLRPAYVTFAPGTDAASAAAWTVMASRASGGMLQETLVARSYATYGQCSWAAAWLASTPGDAAHTTATDQLAASAEWPVFAATDGGGIVAEMREMASAARAENAPEVERLAELGCSDALLHPHGGDSASPNGATTQP</sequence>
<protein>
    <submittedName>
        <fullName evidence="3">Uncharacterized protein</fullName>
    </submittedName>
</protein>
<name>A0A315ZIM4_9ACTN</name>
<feature type="compositionally biased region" description="Polar residues" evidence="1">
    <location>
        <begin position="267"/>
        <end position="276"/>
    </location>
</feature>
<dbReference type="RefSeq" id="WP_109776778.1">
    <property type="nucleotide sequence ID" value="NZ_QGDQ01000060.1"/>
</dbReference>
<feature type="compositionally biased region" description="Low complexity" evidence="1">
    <location>
        <begin position="42"/>
        <end position="66"/>
    </location>
</feature>
<evidence type="ECO:0000256" key="2">
    <source>
        <dbReference type="SAM" id="Phobius"/>
    </source>
</evidence>
<dbReference type="Proteomes" id="UP000245469">
    <property type="component" value="Unassembled WGS sequence"/>
</dbReference>
<feature type="transmembrane region" description="Helical" evidence="2">
    <location>
        <begin position="83"/>
        <end position="105"/>
    </location>
</feature>